<accession>A0A540X4H9</accession>
<feature type="domain" description="Peptidase M16 N-terminal" evidence="5">
    <location>
        <begin position="43"/>
        <end position="185"/>
    </location>
</feature>
<dbReference type="AlphaFoldDB" id="A0A540X4H9"/>
<gene>
    <name evidence="7" type="ORF">FJV41_09620</name>
</gene>
<comment type="caution">
    <text evidence="7">The sequence shown here is derived from an EMBL/GenBank/DDBJ whole genome shotgun (WGS) entry which is preliminary data.</text>
</comment>
<dbReference type="Gene3D" id="3.30.830.10">
    <property type="entry name" value="Metalloenzyme, LuxS/M16 peptidase-like"/>
    <property type="match status" value="1"/>
</dbReference>
<comment type="similarity">
    <text evidence="2 3">Belongs to the peptidase M16 family.</text>
</comment>
<dbReference type="EMBL" id="VIFM01000028">
    <property type="protein sequence ID" value="TQF16156.1"/>
    <property type="molecule type" value="Genomic_DNA"/>
</dbReference>
<dbReference type="PROSITE" id="PS00143">
    <property type="entry name" value="INSULINASE"/>
    <property type="match status" value="1"/>
</dbReference>
<comment type="cofactor">
    <cofactor evidence="1">
        <name>Zn(2+)</name>
        <dbReference type="ChEBI" id="CHEBI:29105"/>
    </cofactor>
</comment>
<dbReference type="Pfam" id="PF05193">
    <property type="entry name" value="Peptidase_M16_C"/>
    <property type="match status" value="1"/>
</dbReference>
<dbReference type="PANTHER" id="PTHR11851:SF49">
    <property type="entry name" value="MITOCHONDRIAL-PROCESSING PEPTIDASE SUBUNIT ALPHA"/>
    <property type="match status" value="1"/>
</dbReference>
<dbReference type="InterPro" id="IPR011249">
    <property type="entry name" value="Metalloenz_LuxS/M16"/>
</dbReference>
<name>A0A540X4H9_9BACT</name>
<dbReference type="GO" id="GO:0006508">
    <property type="term" value="P:proteolysis"/>
    <property type="evidence" value="ECO:0007669"/>
    <property type="project" value="InterPro"/>
</dbReference>
<feature type="domain" description="Peptidase M16 C-terminal" evidence="6">
    <location>
        <begin position="191"/>
        <end position="296"/>
    </location>
</feature>
<dbReference type="GO" id="GO:0046872">
    <property type="term" value="F:metal ion binding"/>
    <property type="evidence" value="ECO:0007669"/>
    <property type="project" value="InterPro"/>
</dbReference>
<feature type="chain" id="PRO_5021951000" evidence="4">
    <location>
        <begin position="22"/>
        <end position="428"/>
    </location>
</feature>
<protein>
    <submittedName>
        <fullName evidence="7">Insulinase family protein</fullName>
    </submittedName>
</protein>
<dbReference type="InterPro" id="IPR050361">
    <property type="entry name" value="MPP/UQCRC_Complex"/>
</dbReference>
<keyword evidence="4" id="KW-0732">Signal</keyword>
<reference evidence="7 8" key="1">
    <citation type="submission" date="2019-06" db="EMBL/GenBank/DDBJ databases">
        <authorList>
            <person name="Livingstone P."/>
            <person name="Whitworth D."/>
        </authorList>
    </citation>
    <scope>NUCLEOTIDE SEQUENCE [LARGE SCALE GENOMIC DNA]</scope>
    <source>
        <strain evidence="7 8">AM401</strain>
    </source>
</reference>
<dbReference type="InterPro" id="IPR001431">
    <property type="entry name" value="Pept_M16_Zn_BS"/>
</dbReference>
<evidence type="ECO:0000259" key="6">
    <source>
        <dbReference type="Pfam" id="PF05193"/>
    </source>
</evidence>
<evidence type="ECO:0000313" key="7">
    <source>
        <dbReference type="EMBL" id="TQF16156.1"/>
    </source>
</evidence>
<evidence type="ECO:0000256" key="1">
    <source>
        <dbReference type="ARBA" id="ARBA00001947"/>
    </source>
</evidence>
<dbReference type="Pfam" id="PF00675">
    <property type="entry name" value="Peptidase_M16"/>
    <property type="match status" value="1"/>
</dbReference>
<sequence>MSSLRSWLLLCCALGSTLALAAAPIAPLFHAELLQDGTELVVLSRPESATASLRLVVRSGSSRDPSGKEGLAHLLEHLVFQGSQDVPGKTLRASIDTAGGTLNAFTSARSTVYALDTPGTGFLPLARDVLRMVTSPTLPGGKRLERELGIITTEGRYHFSRQSLASQVEEAMFQDITLEGALIGTPATRARITREDLQEYYARNYVTSNVSLVFTGAVSVEQARALVEEAYRLPPALPEEAVAPAMQSAQYPVVQQTRAHVTFVTLGYPVPREERATCRAVASLLQLRLLQQVHVEEPIVSAMRVLCLNLRGNDLLLAFAYTRSIEGSRLPYLMQETFDALAKKPPSAAERKLLEKRGQRTSERWREAGPEVADAVASQAAEPRLESLTDLGFLQPPPIPTSAQLKDFARRHFVEEQAVRITSSPLEG</sequence>
<dbReference type="InterPro" id="IPR011765">
    <property type="entry name" value="Pept_M16_N"/>
</dbReference>
<evidence type="ECO:0000256" key="2">
    <source>
        <dbReference type="ARBA" id="ARBA00007261"/>
    </source>
</evidence>
<feature type="signal peptide" evidence="4">
    <location>
        <begin position="1"/>
        <end position="21"/>
    </location>
</feature>
<dbReference type="Proteomes" id="UP000315369">
    <property type="component" value="Unassembled WGS sequence"/>
</dbReference>
<evidence type="ECO:0000259" key="5">
    <source>
        <dbReference type="Pfam" id="PF00675"/>
    </source>
</evidence>
<dbReference type="OrthoDB" id="5506967at2"/>
<keyword evidence="8" id="KW-1185">Reference proteome</keyword>
<dbReference type="PANTHER" id="PTHR11851">
    <property type="entry name" value="METALLOPROTEASE"/>
    <property type="match status" value="1"/>
</dbReference>
<dbReference type="SUPFAM" id="SSF63411">
    <property type="entry name" value="LuxS/MPP-like metallohydrolase"/>
    <property type="match status" value="1"/>
</dbReference>
<evidence type="ECO:0000256" key="4">
    <source>
        <dbReference type="SAM" id="SignalP"/>
    </source>
</evidence>
<organism evidence="7 8">
    <name type="scientific">Myxococcus llanfairpwllgwyngyllgogerychwyrndrobwllllantysiliogogogochensis</name>
    <dbReference type="NCBI Taxonomy" id="2590453"/>
    <lineage>
        <taxon>Bacteria</taxon>
        <taxon>Pseudomonadati</taxon>
        <taxon>Myxococcota</taxon>
        <taxon>Myxococcia</taxon>
        <taxon>Myxococcales</taxon>
        <taxon>Cystobacterineae</taxon>
        <taxon>Myxococcaceae</taxon>
        <taxon>Myxococcus</taxon>
    </lineage>
</organism>
<evidence type="ECO:0000256" key="3">
    <source>
        <dbReference type="RuleBase" id="RU004447"/>
    </source>
</evidence>
<proteinExistence type="inferred from homology"/>
<evidence type="ECO:0000313" key="8">
    <source>
        <dbReference type="Proteomes" id="UP000315369"/>
    </source>
</evidence>
<dbReference type="GO" id="GO:0004222">
    <property type="term" value="F:metalloendopeptidase activity"/>
    <property type="evidence" value="ECO:0007669"/>
    <property type="project" value="InterPro"/>
</dbReference>
<dbReference type="InterPro" id="IPR007863">
    <property type="entry name" value="Peptidase_M16_C"/>
</dbReference>
<dbReference type="RefSeq" id="WP_141642138.1">
    <property type="nucleotide sequence ID" value="NZ_VIFM01000028.1"/>
</dbReference>